<dbReference type="EMBL" id="BSXS01011730">
    <property type="protein sequence ID" value="GMF01161.1"/>
    <property type="molecule type" value="Genomic_DNA"/>
</dbReference>
<sequence length="244" mass="27730">MRAVVFTQSCYRRQAAKEEYKQLKVEAKSLNRMKEVQYSLENKVIELTQSLTSKVEENTNLVAKIEKLQSLVSESQEMRDQFKNRELDFNKKFDDTVSKHTEEVADLTEEINKQKLDYETAKAKVDELSEAHTKLKKELSENIEQLKEAQEQLDETKRENVSLNDAIERLRQELTDLQRNVGSGKYVANGTGLTPTRSRTIAGRGGSPLGTSSSNGHFETRPASIIAPYANDEMNLEAINTELV</sequence>
<evidence type="ECO:0000313" key="1">
    <source>
        <dbReference type="EMBL" id="GMF01161.1"/>
    </source>
</evidence>
<gene>
    <name evidence="1" type="ORF">Amon02_001118000</name>
</gene>
<name>A0ACB5U689_AMBMO</name>
<reference evidence="1" key="1">
    <citation type="submission" date="2023-04" db="EMBL/GenBank/DDBJ databases">
        <title>Ambrosiozyma monospora NBRC 10751.</title>
        <authorList>
            <person name="Ichikawa N."/>
            <person name="Sato H."/>
            <person name="Tonouchi N."/>
        </authorList>
    </citation>
    <scope>NUCLEOTIDE SEQUENCE</scope>
    <source>
        <strain evidence="1">NBRC 10751</strain>
    </source>
</reference>
<proteinExistence type="predicted"/>
<evidence type="ECO:0000313" key="2">
    <source>
        <dbReference type="Proteomes" id="UP001165064"/>
    </source>
</evidence>
<protein>
    <submittedName>
        <fullName evidence="1">Unnamed protein product</fullName>
    </submittedName>
</protein>
<comment type="caution">
    <text evidence="1">The sequence shown here is derived from an EMBL/GenBank/DDBJ whole genome shotgun (WGS) entry which is preliminary data.</text>
</comment>
<keyword evidence="2" id="KW-1185">Reference proteome</keyword>
<dbReference type="Proteomes" id="UP001165064">
    <property type="component" value="Unassembled WGS sequence"/>
</dbReference>
<accession>A0ACB5U689</accession>
<organism evidence="1 2">
    <name type="scientific">Ambrosiozyma monospora</name>
    <name type="common">Yeast</name>
    <name type="synonym">Endomycopsis monosporus</name>
    <dbReference type="NCBI Taxonomy" id="43982"/>
    <lineage>
        <taxon>Eukaryota</taxon>
        <taxon>Fungi</taxon>
        <taxon>Dikarya</taxon>
        <taxon>Ascomycota</taxon>
        <taxon>Saccharomycotina</taxon>
        <taxon>Pichiomycetes</taxon>
        <taxon>Pichiales</taxon>
        <taxon>Pichiaceae</taxon>
        <taxon>Ambrosiozyma</taxon>
    </lineage>
</organism>